<protein>
    <submittedName>
        <fullName evidence="3">BH3598 protein</fullName>
    </submittedName>
</protein>
<dbReference type="PROSITE" id="PS50106">
    <property type="entry name" value="PDZ"/>
    <property type="match status" value="1"/>
</dbReference>
<dbReference type="AlphaFoldDB" id="Q9K6X6"/>
<gene>
    <name evidence="3" type="ordered locus">BH3598</name>
</gene>
<evidence type="ECO:0000259" key="2">
    <source>
        <dbReference type="PROSITE" id="PS50106"/>
    </source>
</evidence>
<dbReference type="Pfam" id="PF17820">
    <property type="entry name" value="PDZ_6"/>
    <property type="match status" value="1"/>
</dbReference>
<dbReference type="HOGENOM" id="CLU_051142_1_0_9"/>
<feature type="transmembrane region" description="Helical" evidence="1">
    <location>
        <begin position="144"/>
        <end position="163"/>
    </location>
</feature>
<dbReference type="EMBL" id="BA000004">
    <property type="protein sequence ID" value="BAB07317.1"/>
    <property type="molecule type" value="Genomic_DNA"/>
</dbReference>
<evidence type="ECO:0000313" key="3">
    <source>
        <dbReference type="EMBL" id="BAB07317.1"/>
    </source>
</evidence>
<name>Q9K6X6_HALH5</name>
<dbReference type="Proteomes" id="UP000001258">
    <property type="component" value="Chromosome"/>
</dbReference>
<dbReference type="PIR" id="F84099">
    <property type="entry name" value="F84099"/>
</dbReference>
<feature type="domain" description="PDZ" evidence="2">
    <location>
        <begin position="286"/>
        <end position="341"/>
    </location>
</feature>
<feature type="transmembrane region" description="Helical" evidence="1">
    <location>
        <begin position="6"/>
        <end position="36"/>
    </location>
</feature>
<dbReference type="InterPro" id="IPR041489">
    <property type="entry name" value="PDZ_6"/>
</dbReference>
<feature type="transmembrane region" description="Helical" evidence="1">
    <location>
        <begin position="110"/>
        <end position="132"/>
    </location>
</feature>
<evidence type="ECO:0000313" key="4">
    <source>
        <dbReference type="Proteomes" id="UP000001258"/>
    </source>
</evidence>
<sequence>MSMVGAIILSIIIGIAAFFIHPLLYIGLALMGLIGWQRVRREREHFHTRVLRIRADYVVPFLPGLIAGSLLSLVTIVIGLTVSIDWLWLLLIVYLLTIVTMNIRWISPAYVGAFMIGVVLLAPFVTTGWPWFDERLQSASQIPVLVIMYLTVLLLSAEGMLIAKRGGSFSSPVVVRSKRGKWVGFHRVKRLWLLPVVLFIPEGAIPTFSFWPILTVAGVSLQPLVVPFLIGTDFKIWSSLPKVVSRKVGNQVLGLALTLALIVCITWYVPWLSVLFAIVAIVGREGIHLMAKIKDRSSTSLFTNQGTGCKVLGILPGSPAEKMGIKIGETILRVNGKMVNNEYSFYEALQENSAFCRLEVIDKAGEVRFAQGALYDGEHHQLGVLLVKEDRELQDSVI</sequence>
<feature type="transmembrane region" description="Helical" evidence="1">
    <location>
        <begin position="86"/>
        <end position="103"/>
    </location>
</feature>
<dbReference type="Gene3D" id="2.30.42.10">
    <property type="match status" value="1"/>
</dbReference>
<dbReference type="SMART" id="SM00228">
    <property type="entry name" value="PDZ"/>
    <property type="match status" value="1"/>
</dbReference>
<keyword evidence="4" id="KW-1185">Reference proteome</keyword>
<keyword evidence="1" id="KW-1133">Transmembrane helix</keyword>
<dbReference type="STRING" id="272558.gene:10729511"/>
<dbReference type="DNASU" id="894118"/>
<feature type="transmembrane region" description="Helical" evidence="1">
    <location>
        <begin position="191"/>
        <end position="214"/>
    </location>
</feature>
<keyword evidence="1" id="KW-0472">Membrane</keyword>
<reference evidence="3 4" key="1">
    <citation type="journal article" date="2000" name="Nucleic Acids Res.">
        <title>Complete genome sequence of the alkaliphilic bacterium Bacillus halodurans and genomic sequence comparison with Bacillus subtilis.</title>
        <authorList>
            <person name="Takami H."/>
            <person name="Nakasone K."/>
            <person name="Takaki Y."/>
            <person name="Maeno G."/>
            <person name="Sasaki R."/>
            <person name="Masui N."/>
            <person name="Fuji F."/>
            <person name="Hirama C."/>
            <person name="Nakamura Y."/>
            <person name="Ogasawara N."/>
            <person name="Kuhara S."/>
            <person name="Horikoshi K."/>
        </authorList>
    </citation>
    <scope>NUCLEOTIDE SEQUENCE [LARGE SCALE GENOMIC DNA]</scope>
    <source>
        <strain evidence="4">ATCC BAA-125 / DSM 18197 / FERM 7344 / JCM 9153 / C-125</strain>
    </source>
</reference>
<dbReference type="KEGG" id="bha:BH3598"/>
<dbReference type="InterPro" id="IPR001478">
    <property type="entry name" value="PDZ"/>
</dbReference>
<proteinExistence type="predicted"/>
<dbReference type="eggNOG" id="COG0265">
    <property type="taxonomic scope" value="Bacteria"/>
</dbReference>
<dbReference type="SUPFAM" id="SSF50156">
    <property type="entry name" value="PDZ domain-like"/>
    <property type="match status" value="1"/>
</dbReference>
<feature type="transmembrane region" description="Helical" evidence="1">
    <location>
        <begin position="57"/>
        <end position="80"/>
    </location>
</feature>
<evidence type="ECO:0000256" key="1">
    <source>
        <dbReference type="SAM" id="Phobius"/>
    </source>
</evidence>
<dbReference type="InterPro" id="IPR036034">
    <property type="entry name" value="PDZ_sf"/>
</dbReference>
<feature type="transmembrane region" description="Helical" evidence="1">
    <location>
        <begin position="252"/>
        <end position="282"/>
    </location>
</feature>
<keyword evidence="1" id="KW-0812">Transmembrane</keyword>
<accession>Q9K6X6</accession>
<organism evidence="3 4">
    <name type="scientific">Halalkalibacterium halodurans (strain ATCC BAA-125 / DSM 18197 / FERM 7344 / JCM 9153 / C-125)</name>
    <name type="common">Bacillus halodurans</name>
    <dbReference type="NCBI Taxonomy" id="272558"/>
    <lineage>
        <taxon>Bacteria</taxon>
        <taxon>Bacillati</taxon>
        <taxon>Bacillota</taxon>
        <taxon>Bacilli</taxon>
        <taxon>Bacillales</taxon>
        <taxon>Bacillaceae</taxon>
        <taxon>Halalkalibacterium (ex Joshi et al. 2022)</taxon>
    </lineage>
</organism>